<feature type="domain" description="HTH merR-type" evidence="6">
    <location>
        <begin position="4"/>
        <end position="74"/>
    </location>
</feature>
<evidence type="ECO:0000256" key="5">
    <source>
        <dbReference type="SAM" id="Coils"/>
    </source>
</evidence>
<dbReference type="GO" id="GO:0003700">
    <property type="term" value="F:DNA-binding transcription factor activity"/>
    <property type="evidence" value="ECO:0007669"/>
    <property type="project" value="InterPro"/>
</dbReference>
<keyword evidence="5" id="KW-0175">Coiled coil</keyword>
<dbReference type="InterPro" id="IPR011256">
    <property type="entry name" value="Reg_factor_effector_dom_sf"/>
</dbReference>
<dbReference type="SMART" id="SM00422">
    <property type="entry name" value="HTH_MERR"/>
    <property type="match status" value="1"/>
</dbReference>
<keyword evidence="1" id="KW-0678">Repressor</keyword>
<dbReference type="AlphaFoldDB" id="A0AAX3MZA2"/>
<reference evidence="7" key="1">
    <citation type="submission" date="2023-02" db="EMBL/GenBank/DDBJ databases">
        <title>Pathogen: clinical or host-associated sample.</title>
        <authorList>
            <person name="Hergert J."/>
            <person name="Casey R."/>
            <person name="Wagner J."/>
            <person name="Young E.L."/>
            <person name="Oakeson K.F."/>
        </authorList>
    </citation>
    <scope>NUCLEOTIDE SEQUENCE</scope>
    <source>
        <strain evidence="7">2022CK-00830</strain>
    </source>
</reference>
<evidence type="ECO:0000256" key="3">
    <source>
        <dbReference type="ARBA" id="ARBA00023125"/>
    </source>
</evidence>
<keyword evidence="2" id="KW-0805">Transcription regulation</keyword>
<dbReference type="Gene3D" id="1.10.1660.10">
    <property type="match status" value="1"/>
</dbReference>
<dbReference type="InterPro" id="IPR047057">
    <property type="entry name" value="MerR_fam"/>
</dbReference>
<evidence type="ECO:0000256" key="1">
    <source>
        <dbReference type="ARBA" id="ARBA00022491"/>
    </source>
</evidence>
<dbReference type="PANTHER" id="PTHR30204:SF69">
    <property type="entry name" value="MERR-FAMILY TRANSCRIPTIONAL REGULATOR"/>
    <property type="match status" value="1"/>
</dbReference>
<proteinExistence type="predicted"/>
<keyword evidence="4" id="KW-0804">Transcription</keyword>
<evidence type="ECO:0000313" key="7">
    <source>
        <dbReference type="EMBL" id="WDH81704.1"/>
    </source>
</evidence>
<dbReference type="RefSeq" id="WP_274358990.1">
    <property type="nucleotide sequence ID" value="NZ_CP118101.1"/>
</dbReference>
<feature type="coiled-coil region" evidence="5">
    <location>
        <begin position="96"/>
        <end position="123"/>
    </location>
</feature>
<dbReference type="EMBL" id="CP118101">
    <property type="protein sequence ID" value="WDH81704.1"/>
    <property type="molecule type" value="Genomic_DNA"/>
</dbReference>
<dbReference type="GO" id="GO:0003677">
    <property type="term" value="F:DNA binding"/>
    <property type="evidence" value="ECO:0007669"/>
    <property type="project" value="UniProtKB-KW"/>
</dbReference>
<dbReference type="PANTHER" id="PTHR30204">
    <property type="entry name" value="REDOX-CYCLING DRUG-SENSING TRANSCRIPTIONAL ACTIVATOR SOXR"/>
    <property type="match status" value="1"/>
</dbReference>
<keyword evidence="3" id="KW-0238">DNA-binding</keyword>
<evidence type="ECO:0000256" key="2">
    <source>
        <dbReference type="ARBA" id="ARBA00023015"/>
    </source>
</evidence>
<dbReference type="PROSITE" id="PS50937">
    <property type="entry name" value="HTH_MERR_2"/>
    <property type="match status" value="1"/>
</dbReference>
<dbReference type="CDD" id="cd01107">
    <property type="entry name" value="HTH_BmrR"/>
    <property type="match status" value="1"/>
</dbReference>
<evidence type="ECO:0000313" key="8">
    <source>
        <dbReference type="Proteomes" id="UP001220962"/>
    </source>
</evidence>
<accession>A0AAX3MZA2</accession>
<dbReference type="SUPFAM" id="SSF55136">
    <property type="entry name" value="Probable bacterial effector-binding domain"/>
    <property type="match status" value="1"/>
</dbReference>
<protein>
    <submittedName>
        <fullName evidence="7">Helix-turn-helix domain-containing protein</fullName>
    </submittedName>
</protein>
<dbReference type="Pfam" id="PF00376">
    <property type="entry name" value="MerR"/>
    <property type="match status" value="1"/>
</dbReference>
<dbReference type="InterPro" id="IPR000551">
    <property type="entry name" value="MerR-type_HTH_dom"/>
</dbReference>
<name>A0AAX3MZA2_9BACL</name>
<dbReference type="Proteomes" id="UP001220962">
    <property type="component" value="Chromosome"/>
</dbReference>
<dbReference type="Gene3D" id="3.20.80.10">
    <property type="entry name" value="Regulatory factor, effector binding domain"/>
    <property type="match status" value="1"/>
</dbReference>
<gene>
    <name evidence="7" type="ORF">PUW23_19630</name>
</gene>
<evidence type="ECO:0000256" key="4">
    <source>
        <dbReference type="ARBA" id="ARBA00023163"/>
    </source>
</evidence>
<sequence>MKQLYSVGETAQLNNISVQTLRYYDKIGIFKPHHIDPDNGYRYYHIRQFFYLDIIKYLKQIQTPLDDIKSIVSTSCTPEVMQAFLDEQEKVIDHEIEKLQRSRRLLLRRKEQLKEQLEICERNEEGIIYNRYTEEKNIIKVVNSCETDLFEQSDFNFRRLADVLEERGDIINNYFGFIYDLCPYRESEHIRCSNVFTTICEGEKLVLSEPDIILDTIPSGEYVCISFDWSKENFYDNYYLLFEHIKNKDIQTDGKVYQVSLPINYNSSREEQFLTELRVLTI</sequence>
<dbReference type="SUPFAM" id="SSF46955">
    <property type="entry name" value="Putative DNA-binding domain"/>
    <property type="match status" value="1"/>
</dbReference>
<evidence type="ECO:0000259" key="6">
    <source>
        <dbReference type="PROSITE" id="PS50937"/>
    </source>
</evidence>
<organism evidence="7 8">
    <name type="scientific">Paenibacillus urinalis</name>
    <dbReference type="NCBI Taxonomy" id="521520"/>
    <lineage>
        <taxon>Bacteria</taxon>
        <taxon>Bacillati</taxon>
        <taxon>Bacillota</taxon>
        <taxon>Bacilli</taxon>
        <taxon>Bacillales</taxon>
        <taxon>Paenibacillaceae</taxon>
        <taxon>Paenibacillus</taxon>
    </lineage>
</organism>
<dbReference type="InterPro" id="IPR009061">
    <property type="entry name" value="DNA-bd_dom_put_sf"/>
</dbReference>